<evidence type="ECO:0000313" key="3">
    <source>
        <dbReference type="Proteomes" id="UP001054945"/>
    </source>
</evidence>
<name>A0AAV4SZL8_CAEEX</name>
<comment type="caution">
    <text evidence="2">The sequence shown here is derived from an EMBL/GenBank/DDBJ whole genome shotgun (WGS) entry which is preliminary data.</text>
</comment>
<sequence>MDYRPRSILHVKKKILRIKILHEFPGRVNGHDFPLQGNLFFVTKKKRASEELPGQRGHSRLRYLDDLIDDSFFGILMFCWSLNQKQLKFIYINSILERDFIRFGDDRLKKGVLIITKFYFIHIYANMLYWCIQRRFP</sequence>
<reference evidence="2 3" key="1">
    <citation type="submission" date="2021-06" db="EMBL/GenBank/DDBJ databases">
        <title>Caerostris extrusa draft genome.</title>
        <authorList>
            <person name="Kono N."/>
            <person name="Arakawa K."/>
        </authorList>
    </citation>
    <scope>NUCLEOTIDE SEQUENCE [LARGE SCALE GENOMIC DNA]</scope>
</reference>
<organism evidence="2 3">
    <name type="scientific">Caerostris extrusa</name>
    <name type="common">Bark spider</name>
    <name type="synonym">Caerostris bankana</name>
    <dbReference type="NCBI Taxonomy" id="172846"/>
    <lineage>
        <taxon>Eukaryota</taxon>
        <taxon>Metazoa</taxon>
        <taxon>Ecdysozoa</taxon>
        <taxon>Arthropoda</taxon>
        <taxon>Chelicerata</taxon>
        <taxon>Arachnida</taxon>
        <taxon>Araneae</taxon>
        <taxon>Araneomorphae</taxon>
        <taxon>Entelegynae</taxon>
        <taxon>Araneoidea</taxon>
        <taxon>Araneidae</taxon>
        <taxon>Caerostris</taxon>
    </lineage>
</organism>
<dbReference type="Proteomes" id="UP001054945">
    <property type="component" value="Unassembled WGS sequence"/>
</dbReference>
<dbReference type="EMBL" id="BPLR01010433">
    <property type="protein sequence ID" value="GIY39235.1"/>
    <property type="molecule type" value="Genomic_DNA"/>
</dbReference>
<evidence type="ECO:0000256" key="1">
    <source>
        <dbReference type="SAM" id="Phobius"/>
    </source>
</evidence>
<gene>
    <name evidence="2" type="ORF">CEXT_750661</name>
</gene>
<keyword evidence="1" id="KW-1133">Transmembrane helix</keyword>
<keyword evidence="1" id="KW-0472">Membrane</keyword>
<proteinExistence type="predicted"/>
<keyword evidence="3" id="KW-1185">Reference proteome</keyword>
<dbReference type="AlphaFoldDB" id="A0AAV4SZL8"/>
<accession>A0AAV4SZL8</accession>
<protein>
    <submittedName>
        <fullName evidence="2">Uncharacterized protein</fullName>
    </submittedName>
</protein>
<feature type="transmembrane region" description="Helical" evidence="1">
    <location>
        <begin position="111"/>
        <end position="130"/>
    </location>
</feature>
<keyword evidence="1" id="KW-0812">Transmembrane</keyword>
<evidence type="ECO:0000313" key="2">
    <source>
        <dbReference type="EMBL" id="GIY39235.1"/>
    </source>
</evidence>